<evidence type="ECO:0000256" key="1">
    <source>
        <dbReference type="SAM" id="MobiDB-lite"/>
    </source>
</evidence>
<keyword evidence="3" id="KW-1185">Reference proteome</keyword>
<protein>
    <recommendedName>
        <fullName evidence="4">Molecular chaperone DnaJ</fullName>
    </recommendedName>
</protein>
<dbReference type="EMBL" id="WHJG01000006">
    <property type="protein sequence ID" value="NHZ79222.1"/>
    <property type="molecule type" value="Genomic_DNA"/>
</dbReference>
<sequence length="63" mass="6146">MTIPPEKITSEPRLNPGDEAKPGTPGAAEDLCDACGGKGTLDNGGACTECGGTGRVMRGIGGG</sequence>
<dbReference type="RefSeq" id="WP_167086195.1">
    <property type="nucleotide sequence ID" value="NZ_WHJG01000006.1"/>
</dbReference>
<evidence type="ECO:0000313" key="3">
    <source>
        <dbReference type="Proteomes" id="UP000621455"/>
    </source>
</evidence>
<name>A0ABX0N9C7_9BURK</name>
<feature type="region of interest" description="Disordered" evidence="1">
    <location>
        <begin position="1"/>
        <end position="28"/>
    </location>
</feature>
<proteinExistence type="predicted"/>
<dbReference type="Proteomes" id="UP000621455">
    <property type="component" value="Unassembled WGS sequence"/>
</dbReference>
<accession>A0ABX0N9C7</accession>
<gene>
    <name evidence="2" type="ORF">F2P44_08025</name>
</gene>
<comment type="caution">
    <text evidence="2">The sequence shown here is derived from an EMBL/GenBank/DDBJ whole genome shotgun (WGS) entry which is preliminary data.</text>
</comment>
<organism evidence="2 3">
    <name type="scientific">Massilia frigida</name>
    <dbReference type="NCBI Taxonomy" id="2609281"/>
    <lineage>
        <taxon>Bacteria</taxon>
        <taxon>Pseudomonadati</taxon>
        <taxon>Pseudomonadota</taxon>
        <taxon>Betaproteobacteria</taxon>
        <taxon>Burkholderiales</taxon>
        <taxon>Oxalobacteraceae</taxon>
        <taxon>Telluria group</taxon>
        <taxon>Massilia</taxon>
    </lineage>
</organism>
<reference evidence="2 3" key="1">
    <citation type="submission" date="2019-10" db="EMBL/GenBank/DDBJ databases">
        <title>Taxonomy of Antarctic Massilia spp.: description of Massilia rubra sp. nov., Massilia aquatica sp. nov., Massilia mucilaginosa sp. nov., Massilia frigida sp. nov. isolated from streams, lakes and regoliths.</title>
        <authorList>
            <person name="Holochova P."/>
            <person name="Sedlacek I."/>
            <person name="Kralova S."/>
            <person name="Maslanova I."/>
            <person name="Busse H.-J."/>
            <person name="Stankova E."/>
            <person name="Vrbovska V."/>
            <person name="Kovarovic V."/>
            <person name="Bartak M."/>
            <person name="Svec P."/>
            <person name="Pantucek R."/>
        </authorList>
    </citation>
    <scope>NUCLEOTIDE SEQUENCE [LARGE SCALE GENOMIC DNA]</scope>
    <source>
        <strain evidence="2 3">CCM 8695</strain>
    </source>
</reference>
<evidence type="ECO:0008006" key="4">
    <source>
        <dbReference type="Google" id="ProtNLM"/>
    </source>
</evidence>
<evidence type="ECO:0000313" key="2">
    <source>
        <dbReference type="EMBL" id="NHZ79222.1"/>
    </source>
</evidence>